<protein>
    <submittedName>
        <fullName evidence="2">Helix-turn-helix protein</fullName>
    </submittedName>
</protein>
<dbReference type="InterPro" id="IPR041657">
    <property type="entry name" value="HTH_17"/>
</dbReference>
<sequence length="65" mass="7575">MLFDDYGDLLNLNDICMILDIRPATAAKRCRSGRLKAFKAGREWRITRLALESYIFSESHYSPYT</sequence>
<evidence type="ECO:0000313" key="2">
    <source>
        <dbReference type="EMBL" id="PJJ30139.1"/>
    </source>
</evidence>
<feature type="domain" description="Helix-turn-helix" evidence="1">
    <location>
        <begin position="9"/>
        <end position="55"/>
    </location>
</feature>
<dbReference type="OrthoDB" id="90266at2"/>
<dbReference type="RefSeq" id="WP_100306425.1">
    <property type="nucleotide sequence ID" value="NZ_PGET01000001.1"/>
</dbReference>
<dbReference type="Proteomes" id="UP000231092">
    <property type="component" value="Unassembled WGS sequence"/>
</dbReference>
<name>A0A2M8Z9N0_9FIRM</name>
<dbReference type="Pfam" id="PF12728">
    <property type="entry name" value="HTH_17"/>
    <property type="match status" value="1"/>
</dbReference>
<dbReference type="AlphaFoldDB" id="A0A2M8Z9N0"/>
<gene>
    <name evidence="2" type="ORF">H171_3714</name>
</gene>
<evidence type="ECO:0000259" key="1">
    <source>
        <dbReference type="Pfam" id="PF12728"/>
    </source>
</evidence>
<comment type="caution">
    <text evidence="2">The sequence shown here is derived from an EMBL/GenBank/DDBJ whole genome shotgun (WGS) entry which is preliminary data.</text>
</comment>
<accession>A0A2M8Z9N0</accession>
<proteinExistence type="predicted"/>
<evidence type="ECO:0000313" key="3">
    <source>
        <dbReference type="Proteomes" id="UP000231092"/>
    </source>
</evidence>
<dbReference type="EMBL" id="PGET01000001">
    <property type="protein sequence ID" value="PJJ30139.1"/>
    <property type="molecule type" value="Genomic_DNA"/>
</dbReference>
<reference evidence="2 3" key="1">
    <citation type="submission" date="2017-11" db="EMBL/GenBank/DDBJ databases">
        <title>Understudied soil microbes with underappreciated capabilities: Untangling the Clostridium saccharolyticum group.</title>
        <authorList>
            <person name="Leschine S."/>
        </authorList>
    </citation>
    <scope>NUCLEOTIDE SEQUENCE [LARGE SCALE GENOMIC DNA]</scope>
    <source>
        <strain evidence="2 3">18A</strain>
    </source>
</reference>
<organism evidence="2 3">
    <name type="scientific">[Clostridium] celerecrescens 18A</name>
    <dbReference type="NCBI Taxonomy" id="1286362"/>
    <lineage>
        <taxon>Bacteria</taxon>
        <taxon>Bacillati</taxon>
        <taxon>Bacillota</taxon>
        <taxon>Clostridia</taxon>
        <taxon>Lachnospirales</taxon>
        <taxon>Lachnospiraceae</taxon>
        <taxon>Lacrimispora</taxon>
    </lineage>
</organism>